<reference evidence="3 4" key="1">
    <citation type="submission" date="2016-10" db="EMBL/GenBank/DDBJ databases">
        <title>Pseudoalteromonas amylolytica sp. nov., isolated from the surface seawater.</title>
        <authorList>
            <person name="Wu Y.-H."/>
            <person name="Cheng H."/>
            <person name="Jin X.-B."/>
            <person name="Wang C.-S."/>
            <person name="Xu X.-W."/>
        </authorList>
    </citation>
    <scope>NUCLEOTIDE SEQUENCE [LARGE SCALE GENOMIC DNA]</scope>
    <source>
        <strain evidence="3 4">JCM 12483</strain>
    </source>
</reference>
<evidence type="ECO:0000256" key="1">
    <source>
        <dbReference type="SAM" id="MobiDB-lite"/>
    </source>
</evidence>
<evidence type="ECO:0000259" key="2">
    <source>
        <dbReference type="Pfam" id="PF13699"/>
    </source>
</evidence>
<proteinExistence type="predicted"/>
<keyword evidence="4" id="KW-1185">Reference proteome</keyword>
<protein>
    <recommendedName>
        <fullName evidence="2">eCIS core domain-containing protein</fullName>
    </recommendedName>
</protein>
<evidence type="ECO:0000313" key="4">
    <source>
        <dbReference type="Proteomes" id="UP000180253"/>
    </source>
</evidence>
<dbReference type="STRING" id="327939.BIW53_19525"/>
<comment type="caution">
    <text evidence="3">The sequence shown here is derived from an EMBL/GenBank/DDBJ whole genome shotgun (WGS) entry which is preliminary data.</text>
</comment>
<accession>A0A1S1N2E0</accession>
<feature type="domain" description="eCIS core" evidence="2">
    <location>
        <begin position="46"/>
        <end position="111"/>
    </location>
</feature>
<dbReference type="InterPro" id="IPR025295">
    <property type="entry name" value="eCIS_core_dom"/>
</dbReference>
<feature type="compositionally biased region" description="Polar residues" evidence="1">
    <location>
        <begin position="32"/>
        <end position="46"/>
    </location>
</feature>
<feature type="region of interest" description="Disordered" evidence="1">
    <location>
        <begin position="1"/>
        <end position="55"/>
    </location>
</feature>
<dbReference type="EMBL" id="MNAN01000037">
    <property type="protein sequence ID" value="OHU93536.1"/>
    <property type="molecule type" value="Genomic_DNA"/>
</dbReference>
<name>A0A1S1N2E0_9GAMM</name>
<organism evidence="3 4">
    <name type="scientific">Pseudoalteromonas byunsanensis</name>
    <dbReference type="NCBI Taxonomy" id="327939"/>
    <lineage>
        <taxon>Bacteria</taxon>
        <taxon>Pseudomonadati</taxon>
        <taxon>Pseudomonadota</taxon>
        <taxon>Gammaproteobacteria</taxon>
        <taxon>Alteromonadales</taxon>
        <taxon>Pseudoalteromonadaceae</taxon>
        <taxon>Pseudoalteromonas</taxon>
    </lineage>
</organism>
<evidence type="ECO:0000313" key="3">
    <source>
        <dbReference type="EMBL" id="OHU93536.1"/>
    </source>
</evidence>
<sequence length="418" mass="43812">MSDSKQQYQQKEKASTQQAAQLKGANALADNRSASVQQQKRNSTGLPDNLKSGMESLSGMSLDHVKVHYNSSKPAMVQAHAYAQGSEIHLGPGQSHHLPHELGHVVQQAQGRVKPTTQVNGMNVNDNAALEHEATVMGNKALQRASIGSSQNQQSSTVQAQSLRKNNTAQFQPMQGIDGVNYAVMSQDSYQLWQKSKQGTAQLHGKCVDGNNVVVTQYQDKSLGVQQQVGLSAKSKGMLLILEGGLTMAAGFLVIGASHGVLSVPGIISVCVGGSKIIRGLISMFATKEGKWGKFFLILSDALRTLEAAAAITSAVFSGNPAAYLFGIAKAIRSVCTAVGDFVASDPARKAQHPKILSTMKKASAVAHWIEVHAGVFTGFSTMAGGSSTKVLTGGLGLATSASKGVRAADQTEGAFGG</sequence>
<dbReference type="OrthoDB" id="292792at2"/>
<gene>
    <name evidence="3" type="ORF">BIW53_19525</name>
</gene>
<dbReference type="AlphaFoldDB" id="A0A1S1N2E0"/>
<dbReference type="Proteomes" id="UP000180253">
    <property type="component" value="Unassembled WGS sequence"/>
</dbReference>
<dbReference type="RefSeq" id="WP_070993693.1">
    <property type="nucleotide sequence ID" value="NZ_CBCSHD010000006.1"/>
</dbReference>
<feature type="compositionally biased region" description="Polar residues" evidence="1">
    <location>
        <begin position="1"/>
        <end position="20"/>
    </location>
</feature>
<dbReference type="Pfam" id="PF13699">
    <property type="entry name" value="eCIS_core"/>
    <property type="match status" value="1"/>
</dbReference>